<evidence type="ECO:0000259" key="2">
    <source>
        <dbReference type="Pfam" id="PF07811"/>
    </source>
</evidence>
<keyword evidence="1" id="KW-0812">Transmembrane</keyword>
<evidence type="ECO:0000313" key="3">
    <source>
        <dbReference type="EMBL" id="MCH8614999.1"/>
    </source>
</evidence>
<dbReference type="Proteomes" id="UP001203058">
    <property type="component" value="Unassembled WGS sequence"/>
</dbReference>
<gene>
    <name evidence="3" type="ORF">LZ016_02615</name>
</gene>
<dbReference type="EMBL" id="JAKZHW010000001">
    <property type="protein sequence ID" value="MCH8614999.1"/>
    <property type="molecule type" value="Genomic_DNA"/>
</dbReference>
<dbReference type="Pfam" id="PF07811">
    <property type="entry name" value="TadE"/>
    <property type="match status" value="1"/>
</dbReference>
<accession>A0ABS9VJ46</accession>
<evidence type="ECO:0000256" key="1">
    <source>
        <dbReference type="SAM" id="Phobius"/>
    </source>
</evidence>
<protein>
    <submittedName>
        <fullName evidence="3">Pilus assembly protein</fullName>
    </submittedName>
</protein>
<comment type="caution">
    <text evidence="3">The sequence shown here is derived from an EMBL/GenBank/DDBJ whole genome shotgun (WGS) entry which is preliminary data.</text>
</comment>
<feature type="transmembrane region" description="Helical" evidence="1">
    <location>
        <begin position="21"/>
        <end position="40"/>
    </location>
</feature>
<proteinExistence type="predicted"/>
<dbReference type="InterPro" id="IPR012495">
    <property type="entry name" value="TadE-like_dom"/>
</dbReference>
<keyword evidence="1" id="KW-0472">Membrane</keyword>
<dbReference type="RefSeq" id="WP_241445662.1">
    <property type="nucleotide sequence ID" value="NZ_JAKZHW010000001.1"/>
</dbReference>
<sequence length="133" mass="14843">MMIRRRILQDQEGVAAVEMAIALPILVVFIWGIFQIGLLFQANAGMQHALGEGARYATIFPTPTDTDIRNRVLAKKFGTYNGNLGSLQIADTSSGGVVQYKDMTLTYNQQMHFLFIPVTTVTLTRSKRVYMPT</sequence>
<name>A0ABS9VJ46_9SPHN</name>
<keyword evidence="4" id="KW-1185">Reference proteome</keyword>
<evidence type="ECO:0000313" key="4">
    <source>
        <dbReference type="Proteomes" id="UP001203058"/>
    </source>
</evidence>
<keyword evidence="1" id="KW-1133">Transmembrane helix</keyword>
<feature type="domain" description="TadE-like" evidence="2">
    <location>
        <begin position="13"/>
        <end position="55"/>
    </location>
</feature>
<organism evidence="3 4">
    <name type="scientific">Sphingomonas telluris</name>
    <dbReference type="NCBI Taxonomy" id="2907998"/>
    <lineage>
        <taxon>Bacteria</taxon>
        <taxon>Pseudomonadati</taxon>
        <taxon>Pseudomonadota</taxon>
        <taxon>Alphaproteobacteria</taxon>
        <taxon>Sphingomonadales</taxon>
        <taxon>Sphingomonadaceae</taxon>
        <taxon>Sphingomonas</taxon>
    </lineage>
</organism>
<reference evidence="3 4" key="1">
    <citation type="submission" date="2022-03" db="EMBL/GenBank/DDBJ databases">
        <authorList>
            <person name="Jo J.-H."/>
            <person name="Im W.-T."/>
        </authorList>
    </citation>
    <scope>NUCLEOTIDE SEQUENCE [LARGE SCALE GENOMIC DNA]</scope>
    <source>
        <strain evidence="3 4">SM33</strain>
    </source>
</reference>